<dbReference type="SUPFAM" id="SSF54695">
    <property type="entry name" value="POZ domain"/>
    <property type="match status" value="1"/>
</dbReference>
<protein>
    <recommendedName>
        <fullName evidence="1">BTB domain-containing protein</fullName>
    </recommendedName>
</protein>
<name>A0A5N6TF76_ASPAV</name>
<dbReference type="AlphaFoldDB" id="A0A5N6TF76"/>
<sequence>MADISGASATEFAKSVLSLYHGPCVKIRVNPDNNEYTVLKHLLCRDSKFFSAMFTGEFKEGQEQIAVLEEVEGIVSVQTVIELARFADMCTVTSLESEIARQIKEILKDYLVPECAREYNNRNTYFLTSEHVRSAIFLSKGHVVRQVLAAASVVGYLRDENHKFEEEVQVHPLFGADVLEQVRKALNTLNVTHREEKLNWIFI</sequence>
<keyword evidence="3" id="KW-1185">Reference proteome</keyword>
<dbReference type="EMBL" id="ML742399">
    <property type="protein sequence ID" value="KAE8145023.1"/>
    <property type="molecule type" value="Genomic_DNA"/>
</dbReference>
<dbReference type="OrthoDB" id="194443at2759"/>
<dbReference type="Proteomes" id="UP000325780">
    <property type="component" value="Unassembled WGS sequence"/>
</dbReference>
<dbReference type="PROSITE" id="PS50097">
    <property type="entry name" value="BTB"/>
    <property type="match status" value="1"/>
</dbReference>
<reference evidence="2 3" key="1">
    <citation type="submission" date="2019-04" db="EMBL/GenBank/DDBJ databases">
        <title>Friends and foes A comparative genomics study of 23 Aspergillus species from section Flavi.</title>
        <authorList>
            <consortium name="DOE Joint Genome Institute"/>
            <person name="Kjaerbolling I."/>
            <person name="Vesth T."/>
            <person name="Frisvad J.C."/>
            <person name="Nybo J.L."/>
            <person name="Theobald S."/>
            <person name="Kildgaard S."/>
            <person name="Isbrandt T."/>
            <person name="Kuo A."/>
            <person name="Sato A."/>
            <person name="Lyhne E.K."/>
            <person name="Kogle M.E."/>
            <person name="Wiebenga A."/>
            <person name="Kun R.S."/>
            <person name="Lubbers R.J."/>
            <person name="Makela M.R."/>
            <person name="Barry K."/>
            <person name="Chovatia M."/>
            <person name="Clum A."/>
            <person name="Daum C."/>
            <person name="Haridas S."/>
            <person name="He G."/>
            <person name="LaButti K."/>
            <person name="Lipzen A."/>
            <person name="Mondo S."/>
            <person name="Riley R."/>
            <person name="Salamov A."/>
            <person name="Simmons B.A."/>
            <person name="Magnuson J.K."/>
            <person name="Henrissat B."/>
            <person name="Mortensen U.H."/>
            <person name="Larsen T.O."/>
            <person name="Devries R.P."/>
            <person name="Grigoriev I.V."/>
            <person name="Machida M."/>
            <person name="Baker S.E."/>
            <person name="Andersen M.R."/>
        </authorList>
    </citation>
    <scope>NUCLEOTIDE SEQUENCE [LARGE SCALE GENOMIC DNA]</scope>
    <source>
        <strain evidence="2 3">IBT 18842</strain>
    </source>
</reference>
<organism evidence="2 3">
    <name type="scientific">Aspergillus avenaceus</name>
    <dbReference type="NCBI Taxonomy" id="36643"/>
    <lineage>
        <taxon>Eukaryota</taxon>
        <taxon>Fungi</taxon>
        <taxon>Dikarya</taxon>
        <taxon>Ascomycota</taxon>
        <taxon>Pezizomycotina</taxon>
        <taxon>Eurotiomycetes</taxon>
        <taxon>Eurotiomycetidae</taxon>
        <taxon>Eurotiales</taxon>
        <taxon>Aspergillaceae</taxon>
        <taxon>Aspergillus</taxon>
        <taxon>Aspergillus subgen. Circumdati</taxon>
    </lineage>
</organism>
<dbReference type="PANTHER" id="PTHR47843:SF2">
    <property type="entry name" value="BTB DOMAIN-CONTAINING PROTEIN"/>
    <property type="match status" value="1"/>
</dbReference>
<dbReference type="InterPro" id="IPR000210">
    <property type="entry name" value="BTB/POZ_dom"/>
</dbReference>
<dbReference type="Gene3D" id="3.30.710.10">
    <property type="entry name" value="Potassium Channel Kv1.1, Chain A"/>
    <property type="match status" value="1"/>
</dbReference>
<dbReference type="PANTHER" id="PTHR47843">
    <property type="entry name" value="BTB DOMAIN-CONTAINING PROTEIN-RELATED"/>
    <property type="match status" value="1"/>
</dbReference>
<proteinExistence type="predicted"/>
<feature type="domain" description="BTB" evidence="1">
    <location>
        <begin position="23"/>
        <end position="86"/>
    </location>
</feature>
<gene>
    <name evidence="2" type="ORF">BDV25DRAFT_170876</name>
</gene>
<dbReference type="InterPro" id="IPR011333">
    <property type="entry name" value="SKP1/BTB/POZ_sf"/>
</dbReference>
<evidence type="ECO:0000259" key="1">
    <source>
        <dbReference type="PROSITE" id="PS50097"/>
    </source>
</evidence>
<evidence type="ECO:0000313" key="2">
    <source>
        <dbReference type="EMBL" id="KAE8145023.1"/>
    </source>
</evidence>
<evidence type="ECO:0000313" key="3">
    <source>
        <dbReference type="Proteomes" id="UP000325780"/>
    </source>
</evidence>
<accession>A0A5N6TF76</accession>